<reference evidence="2" key="1">
    <citation type="submission" date="2020-05" db="EMBL/GenBank/DDBJ databases">
        <authorList>
            <person name="Chiriac C."/>
            <person name="Salcher M."/>
            <person name="Ghai R."/>
            <person name="Kavagutti S V."/>
        </authorList>
    </citation>
    <scope>NUCLEOTIDE SEQUENCE</scope>
</reference>
<dbReference type="Gene3D" id="3.40.50.620">
    <property type="entry name" value="HUPs"/>
    <property type="match status" value="1"/>
</dbReference>
<feature type="domain" description="Cytidyltransferase-like" evidence="1">
    <location>
        <begin position="13"/>
        <end position="119"/>
    </location>
</feature>
<dbReference type="EMBL" id="CAEZUP010000111">
    <property type="protein sequence ID" value="CAB4622242.1"/>
    <property type="molecule type" value="Genomic_DNA"/>
</dbReference>
<dbReference type="SUPFAM" id="SSF52374">
    <property type="entry name" value="Nucleotidylyl transferase"/>
    <property type="match status" value="1"/>
</dbReference>
<dbReference type="AlphaFoldDB" id="A0A6J6I727"/>
<dbReference type="GO" id="GO:0003824">
    <property type="term" value="F:catalytic activity"/>
    <property type="evidence" value="ECO:0007669"/>
    <property type="project" value="InterPro"/>
</dbReference>
<name>A0A6J6I727_9ZZZZ</name>
<accession>A0A6J6I727</accession>
<dbReference type="Pfam" id="PF01467">
    <property type="entry name" value="CTP_transf_like"/>
    <property type="match status" value="1"/>
</dbReference>
<organism evidence="2">
    <name type="scientific">freshwater metagenome</name>
    <dbReference type="NCBI Taxonomy" id="449393"/>
    <lineage>
        <taxon>unclassified sequences</taxon>
        <taxon>metagenomes</taxon>
        <taxon>ecological metagenomes</taxon>
    </lineage>
</organism>
<dbReference type="InterPro" id="IPR014729">
    <property type="entry name" value="Rossmann-like_a/b/a_fold"/>
</dbReference>
<proteinExistence type="predicted"/>
<evidence type="ECO:0000313" key="2">
    <source>
        <dbReference type="EMBL" id="CAB4622242.1"/>
    </source>
</evidence>
<evidence type="ECO:0000259" key="1">
    <source>
        <dbReference type="Pfam" id="PF01467"/>
    </source>
</evidence>
<gene>
    <name evidence="2" type="ORF">UFOPK1835_01877</name>
</gene>
<dbReference type="InterPro" id="IPR004821">
    <property type="entry name" value="Cyt_trans-like"/>
</dbReference>
<sequence length="187" mass="19735">MVAPTGSSGRIGVYPGSFDPATIAHVHLATLAVEYFQLERLDFAISASTLGKIDADLGSVETRIAELNAATADNAALAAVATGQSLLADIATGYDVVVLGADKWHQILDPEWYGGIVERDAALRRLPVIALAPRPPWTMPDDDPSVAPPSGVEIVVLETDHAHREVSATGVRAGRHEWRAMPPGTPS</sequence>
<protein>
    <submittedName>
        <fullName evidence="2">Unannotated protein</fullName>
    </submittedName>
</protein>